<dbReference type="EMBL" id="LXEV01000014">
    <property type="protein sequence ID" value="OAT48888.1"/>
    <property type="molecule type" value="Genomic_DNA"/>
</dbReference>
<protein>
    <submittedName>
        <fullName evidence="1">Uncharacterized protein</fullName>
    </submittedName>
</protein>
<dbReference type="AlphaFoldDB" id="A0AAJ3HU30"/>
<proteinExistence type="predicted"/>
<gene>
    <name evidence="1" type="ORF">M997_0810</name>
</gene>
<accession>A0AAJ3HU30</accession>
<name>A0AAJ3HU30_PROHU</name>
<comment type="caution">
    <text evidence="1">The sequence shown here is derived from an EMBL/GenBank/DDBJ whole genome shotgun (WGS) entry which is preliminary data.</text>
</comment>
<evidence type="ECO:0000313" key="1">
    <source>
        <dbReference type="EMBL" id="OAT48888.1"/>
    </source>
</evidence>
<organism evidence="1 2">
    <name type="scientific">Proteus hauseri ATCC 700826</name>
    <dbReference type="NCBI Taxonomy" id="1354271"/>
    <lineage>
        <taxon>Bacteria</taxon>
        <taxon>Pseudomonadati</taxon>
        <taxon>Pseudomonadota</taxon>
        <taxon>Gammaproteobacteria</taxon>
        <taxon>Enterobacterales</taxon>
        <taxon>Morganellaceae</taxon>
        <taxon>Proteus</taxon>
    </lineage>
</organism>
<reference evidence="1 2" key="1">
    <citation type="submission" date="2016-04" db="EMBL/GenBank/DDBJ databases">
        <title>ATOL: Assembling a taxonomically balanced genome-scale reconstruction of the evolutionary history of the Enterobacteriaceae.</title>
        <authorList>
            <person name="Plunkett G.III."/>
            <person name="Neeno-Eckwall E.C."/>
            <person name="Glasner J.D."/>
            <person name="Perna N.T."/>
        </authorList>
    </citation>
    <scope>NUCLEOTIDE SEQUENCE [LARGE SCALE GENOMIC DNA]</scope>
    <source>
        <strain evidence="1 2">ATCC 700826</strain>
    </source>
</reference>
<evidence type="ECO:0000313" key="2">
    <source>
        <dbReference type="Proteomes" id="UP000078250"/>
    </source>
</evidence>
<sequence>MTSFRRLGVFEREAKAPTLNVKQLALLLCGLYPELRVDEIPEERKEDYDIYYRQIKKWFNSSGLFSGSVAVEQDADYMFALAYELIDDEITPEPIKERCLLAVTQIASQQKGKDILKRLGGADLVSTGVELSKNKRGLHRKEDEEVNTYKLLGLTITLLANKVGGSFYDGNKITVSSIRNAIMKLSEDINLSKKGLSRATLDKKIQEALAILKYEKDE</sequence>
<dbReference type="RefSeq" id="WP_064718835.1">
    <property type="nucleotide sequence ID" value="NZ_LXEV01000014.1"/>
</dbReference>
<dbReference type="Proteomes" id="UP000078250">
    <property type="component" value="Unassembled WGS sequence"/>
</dbReference>
<keyword evidence="2" id="KW-1185">Reference proteome</keyword>